<evidence type="ECO:0000256" key="1">
    <source>
        <dbReference type="PIRSR" id="PIRSR015853-1"/>
    </source>
</evidence>
<gene>
    <name evidence="3" type="ORF">SAMN02745975_00706</name>
</gene>
<organism evidence="3 4">
    <name type="scientific">Geosporobacter subterraneus DSM 17957</name>
    <dbReference type="NCBI Taxonomy" id="1121919"/>
    <lineage>
        <taxon>Bacteria</taxon>
        <taxon>Bacillati</taxon>
        <taxon>Bacillota</taxon>
        <taxon>Clostridia</taxon>
        <taxon>Peptostreptococcales</taxon>
        <taxon>Thermotaleaceae</taxon>
        <taxon>Geosporobacter</taxon>
    </lineage>
</organism>
<dbReference type="STRING" id="1121919.SAMN02745975_00706"/>
<dbReference type="Proteomes" id="UP000184536">
    <property type="component" value="Unassembled WGS sequence"/>
</dbReference>
<dbReference type="Gene3D" id="3.30.1360.130">
    <property type="entry name" value="Dipeptide transport protein"/>
    <property type="match status" value="1"/>
</dbReference>
<feature type="binding site" evidence="2">
    <location>
        <position position="8"/>
    </location>
    <ligand>
        <name>Zn(2+)</name>
        <dbReference type="ChEBI" id="CHEBI:29105"/>
        <label>1</label>
    </ligand>
</feature>
<keyword evidence="4" id="KW-1185">Reference proteome</keyword>
<protein>
    <submittedName>
        <fullName evidence="3">D-amino peptidase</fullName>
    </submittedName>
</protein>
<feature type="binding site" evidence="2">
    <location>
        <position position="8"/>
    </location>
    <ligand>
        <name>Zn(2+)</name>
        <dbReference type="ChEBI" id="CHEBI:29105"/>
        <label>2</label>
    </ligand>
</feature>
<evidence type="ECO:0000313" key="3">
    <source>
        <dbReference type="EMBL" id="SHI83341.1"/>
    </source>
</evidence>
<feature type="active site" description="Nucleophile" evidence="1">
    <location>
        <position position="117"/>
    </location>
</feature>
<sequence length="265" mass="29494">MRLFICADIEGTTGIAHWDETDKPKADYEPFAAQMTREVNAACTGALEAGFKEITVKDAHDSARNIDFSQLPENVRLIRDWARNPLSMMAGIDEGFDACVFTGFHVGAHSAGNPLAHTMNLNIYSLKINGLEASELHLNAYTAAYHGVPLVCVTGDAAVCEEAKKINPHIKTVPVIEGIGDASISIHPNLALQKIQKNVESALKEDLSKYAIQIPENFEIEISFKQHHSAYHASHYPGVERLDATTVRFRTNDYYEVLRTFYYIR</sequence>
<keyword evidence="2" id="KW-0862">Zinc</keyword>
<dbReference type="EMBL" id="FQZV01000008">
    <property type="protein sequence ID" value="SHI83341.1"/>
    <property type="molecule type" value="Genomic_DNA"/>
</dbReference>
<reference evidence="4" key="1">
    <citation type="submission" date="2016-11" db="EMBL/GenBank/DDBJ databases">
        <authorList>
            <person name="Varghese N."/>
            <person name="Submissions S."/>
        </authorList>
    </citation>
    <scope>NUCLEOTIDE SEQUENCE [LARGE SCALE GENOMIC DNA]</scope>
    <source>
        <strain evidence="4">DSM 17957</strain>
    </source>
</reference>
<keyword evidence="2" id="KW-0479">Metal-binding</keyword>
<name>A0A1M6ED30_9FIRM</name>
<feature type="binding site" evidence="2">
    <location>
        <position position="10"/>
    </location>
    <ligand>
        <name>Zn(2+)</name>
        <dbReference type="ChEBI" id="CHEBI:29105"/>
        <label>1</label>
    </ligand>
</feature>
<accession>A0A1M6ED30</accession>
<evidence type="ECO:0000313" key="4">
    <source>
        <dbReference type="Proteomes" id="UP000184536"/>
    </source>
</evidence>
<dbReference type="CDD" id="cd08770">
    <property type="entry name" value="DAP_dppA_3"/>
    <property type="match status" value="1"/>
</dbReference>
<dbReference type="PIRSF" id="PIRSF015853">
    <property type="entry name" value="Pep_DppA"/>
    <property type="match status" value="1"/>
</dbReference>
<feature type="binding site" evidence="2">
    <location>
        <position position="135"/>
    </location>
    <ligand>
        <name>Zn(2+)</name>
        <dbReference type="ChEBI" id="CHEBI:29105"/>
        <label>2</label>
    </ligand>
</feature>
<dbReference type="AlphaFoldDB" id="A0A1M6ED30"/>
<proteinExistence type="predicted"/>
<dbReference type="SUPFAM" id="SSF63992">
    <property type="entry name" value="Dipeptide transport protein"/>
    <property type="match status" value="1"/>
</dbReference>
<feature type="binding site" evidence="2">
    <location>
        <position position="105"/>
    </location>
    <ligand>
        <name>Zn(2+)</name>
        <dbReference type="ChEBI" id="CHEBI:29105"/>
        <label>2</label>
    </ligand>
</feature>
<dbReference type="InterPro" id="IPR027476">
    <property type="entry name" value="DppA_N"/>
</dbReference>
<dbReference type="RefSeq" id="WP_110939990.1">
    <property type="nucleotide sequence ID" value="NZ_FQZV01000008.1"/>
</dbReference>
<dbReference type="GO" id="GO:0046872">
    <property type="term" value="F:metal ion binding"/>
    <property type="evidence" value="ECO:0007669"/>
    <property type="project" value="UniProtKB-KW"/>
</dbReference>
<evidence type="ECO:0000256" key="2">
    <source>
        <dbReference type="PIRSR" id="PIRSR015853-2"/>
    </source>
</evidence>
<dbReference type="Pfam" id="PF04951">
    <property type="entry name" value="Peptidase_M55"/>
    <property type="match status" value="1"/>
</dbReference>
<dbReference type="OrthoDB" id="9785420at2"/>
<feature type="binding site" evidence="2">
    <location>
        <position position="60"/>
    </location>
    <ligand>
        <name>Zn(2+)</name>
        <dbReference type="ChEBI" id="CHEBI:29105"/>
        <label>2</label>
    </ligand>
</feature>
<dbReference type="Gene3D" id="3.40.50.10780">
    <property type="entry name" value="Dipeptide transport protein"/>
    <property type="match status" value="1"/>
</dbReference>
<dbReference type="InterPro" id="IPR036177">
    <property type="entry name" value="Peptidase_M55_sf"/>
</dbReference>
<dbReference type="InterPro" id="IPR007035">
    <property type="entry name" value="Peptidase_M55"/>
</dbReference>